<dbReference type="EMBL" id="BMIT01000034">
    <property type="protein sequence ID" value="GGF14335.1"/>
    <property type="molecule type" value="Genomic_DNA"/>
</dbReference>
<reference evidence="2" key="1">
    <citation type="journal article" date="2019" name="Int. J. Syst. Evol. Microbiol.">
        <title>The Global Catalogue of Microorganisms (GCM) 10K type strain sequencing project: providing services to taxonomists for standard genome sequencing and annotation.</title>
        <authorList>
            <consortium name="The Broad Institute Genomics Platform"/>
            <consortium name="The Broad Institute Genome Sequencing Center for Infectious Disease"/>
            <person name="Wu L."/>
            <person name="Ma J."/>
        </authorList>
    </citation>
    <scope>NUCLEOTIDE SEQUENCE [LARGE SCALE GENOMIC DNA]</scope>
    <source>
        <strain evidence="2">CGMCC 1.15394</strain>
    </source>
</reference>
<accession>A0ABQ1UA49</accession>
<dbReference type="Proteomes" id="UP000638462">
    <property type="component" value="Unassembled WGS sequence"/>
</dbReference>
<proteinExistence type="predicted"/>
<keyword evidence="2" id="KW-1185">Reference proteome</keyword>
<evidence type="ECO:0000313" key="2">
    <source>
        <dbReference type="Proteomes" id="UP000638462"/>
    </source>
</evidence>
<comment type="caution">
    <text evidence="1">The sequence shown here is derived from an EMBL/GenBank/DDBJ whole genome shotgun (WGS) entry which is preliminary data.</text>
</comment>
<sequence>MELNLSKGFAEAEKNLKSAQSLLLAKYDVSWISNPEKIDLDRITLIDKETLTEINDALEMIAQAKDAHELERGL</sequence>
<organism evidence="1 2">
    <name type="scientific">Pseudoalteromonas gelatinilytica</name>
    <dbReference type="NCBI Taxonomy" id="1703256"/>
    <lineage>
        <taxon>Bacteria</taxon>
        <taxon>Pseudomonadati</taxon>
        <taxon>Pseudomonadota</taxon>
        <taxon>Gammaproteobacteria</taxon>
        <taxon>Alteromonadales</taxon>
        <taxon>Pseudoalteromonadaceae</taxon>
        <taxon>Pseudoalteromonas</taxon>
    </lineage>
</organism>
<dbReference type="RefSeq" id="WP_188731739.1">
    <property type="nucleotide sequence ID" value="NZ_BMIT01000034.1"/>
</dbReference>
<protein>
    <submittedName>
        <fullName evidence="1">Uncharacterized protein</fullName>
    </submittedName>
</protein>
<evidence type="ECO:0000313" key="1">
    <source>
        <dbReference type="EMBL" id="GGF14335.1"/>
    </source>
</evidence>
<gene>
    <name evidence="1" type="ORF">GCM10008027_43950</name>
</gene>
<name>A0ABQ1UA49_9GAMM</name>